<name>A0A6J7EY29_9ZZZZ</name>
<protein>
    <submittedName>
        <fullName evidence="1">Unannotated protein</fullName>
    </submittedName>
</protein>
<gene>
    <name evidence="1" type="ORF">UFOPK3480_01010</name>
</gene>
<dbReference type="AlphaFoldDB" id="A0A6J7EY29"/>
<accession>A0A6J7EY29</accession>
<organism evidence="1">
    <name type="scientific">freshwater metagenome</name>
    <dbReference type="NCBI Taxonomy" id="449393"/>
    <lineage>
        <taxon>unclassified sequences</taxon>
        <taxon>metagenomes</taxon>
        <taxon>ecological metagenomes</taxon>
    </lineage>
</organism>
<proteinExistence type="predicted"/>
<sequence length="51" mass="5743">MEKIASRARSDVGLVAPATLDKERPFATPAMILITSTLIYKISRRVCFEQF</sequence>
<dbReference type="EMBL" id="CAFBLY010000105">
    <property type="protein sequence ID" value="CAB4886055.1"/>
    <property type="molecule type" value="Genomic_DNA"/>
</dbReference>
<reference evidence="1" key="1">
    <citation type="submission" date="2020-05" db="EMBL/GenBank/DDBJ databases">
        <authorList>
            <person name="Chiriac C."/>
            <person name="Salcher M."/>
            <person name="Ghai R."/>
            <person name="Kavagutti S V."/>
        </authorList>
    </citation>
    <scope>NUCLEOTIDE SEQUENCE</scope>
</reference>
<evidence type="ECO:0000313" key="1">
    <source>
        <dbReference type="EMBL" id="CAB4886055.1"/>
    </source>
</evidence>